<evidence type="ECO:0000313" key="9">
    <source>
        <dbReference type="EMBL" id="MTH64168.1"/>
    </source>
</evidence>
<dbReference type="GO" id="GO:0052689">
    <property type="term" value="F:carboxylic ester hydrolase activity"/>
    <property type="evidence" value="ECO:0007669"/>
    <property type="project" value="UniProtKB-KW"/>
</dbReference>
<evidence type="ECO:0000256" key="4">
    <source>
        <dbReference type="ARBA" id="ARBA00022729"/>
    </source>
</evidence>
<evidence type="ECO:0000256" key="5">
    <source>
        <dbReference type="ARBA" id="ARBA00022801"/>
    </source>
</evidence>
<feature type="chain" id="PRO_5026706216" evidence="8">
    <location>
        <begin position="36"/>
        <end position="559"/>
    </location>
</feature>
<proteinExistence type="inferred from homology"/>
<dbReference type="Proteomes" id="UP000478740">
    <property type="component" value="Unassembled WGS sequence"/>
</dbReference>
<keyword evidence="2" id="KW-0719">Serine esterase</keyword>
<evidence type="ECO:0000256" key="8">
    <source>
        <dbReference type="SAM" id="SignalP"/>
    </source>
</evidence>
<dbReference type="PANTHER" id="PTHR33938">
    <property type="entry name" value="FERULOYL ESTERASE B-RELATED"/>
    <property type="match status" value="1"/>
</dbReference>
<feature type="signal peptide" evidence="8">
    <location>
        <begin position="1"/>
        <end position="35"/>
    </location>
</feature>
<keyword evidence="3" id="KW-0479">Metal-binding</keyword>
<evidence type="ECO:0000256" key="2">
    <source>
        <dbReference type="ARBA" id="ARBA00022487"/>
    </source>
</evidence>
<dbReference type="EMBL" id="WMII01000006">
    <property type="protein sequence ID" value="MTH64168.1"/>
    <property type="molecule type" value="Genomic_DNA"/>
</dbReference>
<keyword evidence="7" id="KW-1015">Disulfide bond</keyword>
<dbReference type="Gene3D" id="3.40.50.1820">
    <property type="entry name" value="alpha/beta hydrolase"/>
    <property type="match status" value="1"/>
</dbReference>
<dbReference type="Pfam" id="PF07519">
    <property type="entry name" value="Tannase"/>
    <property type="match status" value="1"/>
</dbReference>
<dbReference type="PANTHER" id="PTHR33938:SF15">
    <property type="entry name" value="FERULOYL ESTERASE B-RELATED"/>
    <property type="match status" value="1"/>
</dbReference>
<comment type="caution">
    <text evidence="9">The sequence shown here is derived from an EMBL/GenBank/DDBJ whole genome shotgun (WGS) entry which is preliminary data.</text>
</comment>
<dbReference type="InterPro" id="IPR029058">
    <property type="entry name" value="AB_hydrolase_fold"/>
</dbReference>
<evidence type="ECO:0000313" key="10">
    <source>
        <dbReference type="Proteomes" id="UP000478740"/>
    </source>
</evidence>
<keyword evidence="4 8" id="KW-0732">Signal</keyword>
<dbReference type="GO" id="GO:0046872">
    <property type="term" value="F:metal ion binding"/>
    <property type="evidence" value="ECO:0007669"/>
    <property type="project" value="UniProtKB-KW"/>
</dbReference>
<reference evidence="9 10" key="1">
    <citation type="submission" date="2019-11" db="EMBL/GenBank/DDBJ databases">
        <authorList>
            <person name="Dong K."/>
        </authorList>
    </citation>
    <scope>NUCLEOTIDE SEQUENCE [LARGE SCALE GENOMIC DNA]</scope>
    <source>
        <strain evidence="9 10">DK608</strain>
    </source>
</reference>
<keyword evidence="5 9" id="KW-0378">Hydrolase</keyword>
<organism evidence="9 10">
    <name type="scientific">Paracoccus shanxieyensis</name>
    <dbReference type="NCBI Taxonomy" id="2675752"/>
    <lineage>
        <taxon>Bacteria</taxon>
        <taxon>Pseudomonadati</taxon>
        <taxon>Pseudomonadota</taxon>
        <taxon>Alphaproteobacteria</taxon>
        <taxon>Rhodobacterales</taxon>
        <taxon>Paracoccaceae</taxon>
        <taxon>Paracoccus</taxon>
    </lineage>
</organism>
<protein>
    <submittedName>
        <fullName evidence="9">Tannase/feruloyl esterase family alpha/beta hydrolase</fullName>
    </submittedName>
</protein>
<name>A0A6L6IX31_9RHOB</name>
<dbReference type="RefSeq" id="WP_155044041.1">
    <property type="nucleotide sequence ID" value="NZ_WMIH01000006.1"/>
</dbReference>
<gene>
    <name evidence="9" type="ORF">GL284_07790</name>
</gene>
<accession>A0A6L6IX31</accession>
<dbReference type="SUPFAM" id="SSF53474">
    <property type="entry name" value="alpha/beta-Hydrolases"/>
    <property type="match status" value="1"/>
</dbReference>
<keyword evidence="6" id="KW-0106">Calcium</keyword>
<dbReference type="InterPro" id="IPR011118">
    <property type="entry name" value="Tannase/feruloyl_esterase"/>
</dbReference>
<evidence type="ECO:0000256" key="3">
    <source>
        <dbReference type="ARBA" id="ARBA00022723"/>
    </source>
</evidence>
<dbReference type="AlphaFoldDB" id="A0A6L6IX31"/>
<evidence type="ECO:0000256" key="1">
    <source>
        <dbReference type="ARBA" id="ARBA00006249"/>
    </source>
</evidence>
<evidence type="ECO:0000256" key="7">
    <source>
        <dbReference type="ARBA" id="ARBA00023157"/>
    </source>
</evidence>
<evidence type="ECO:0000256" key="6">
    <source>
        <dbReference type="ARBA" id="ARBA00022837"/>
    </source>
</evidence>
<keyword evidence="10" id="KW-1185">Reference proteome</keyword>
<sequence length="559" mass="58565">MFPRTPEEASMKITGTRFCAGAALLALISAGAAEAQSKNLDRAQHCAALEGASVPADAIGLPTGGTVVKSAMLVQGLPTPGLAGEFCRVIAAVQPSPTDAATGTPPIQFNLNLPSDWNGKAVHMGGGGYNGMAASGTLWVSHARGTPPLAKGYATFASDSGHTGLSTSADFASNDAALLNFAHEHIKKTHDAAFALIQQHYGKAPSRSYFAGASTGGREGLTAVQRYPQDYDGVYVNAPAIYFWGMRLIGLKLGQQAYGAPGNFVSPEQFQAINAAATDACDGDDGAPDGIISDVAACKAKQAQIVESLTCKGDGDNAVCLTPEQFRTVEALSEDFTLPYDMAYGVNSYPGYDVMQGVPIRGNLGMGSSPTLADPVNSLENGYLFAQGVGYLSYFVTRGAPFDPMTFDVANPGTYKDRLVELSAVIGAMNPDVEAFRAAGGKLLFTQGAADEAVSVGGSIRYYDQLVAHYGQQATDDFLRFYVIPGFAHGLGNFIPTWEAVDVLDAWVEKGEAPDRLEASDANPATAGRTRPLCRYPAIPVMKAGGDVNSAESFDCVTR</sequence>
<comment type="similarity">
    <text evidence="1">Belongs to the tannase family.</text>
</comment>